<comment type="caution">
    <text evidence="10">The sequence shown here is derived from an EMBL/GenBank/DDBJ whole genome shotgun (WGS) entry which is preliminary data.</text>
</comment>
<keyword evidence="11" id="KW-1185">Reference proteome</keyword>
<proteinExistence type="inferred from homology"/>
<reference evidence="10 11" key="1">
    <citation type="journal article" date="2015" name="Stand. Genomic Sci.">
        <title>Genomic Encyclopedia of Bacterial and Archaeal Type Strains, Phase III: the genomes of soil and plant-associated and newly described type strains.</title>
        <authorList>
            <person name="Whitman W.B."/>
            <person name="Woyke T."/>
            <person name="Klenk H.P."/>
            <person name="Zhou Y."/>
            <person name="Lilburn T.G."/>
            <person name="Beck B.J."/>
            <person name="De Vos P."/>
            <person name="Vandamme P."/>
            <person name="Eisen J.A."/>
            <person name="Garrity G."/>
            <person name="Hugenholtz P."/>
            <person name="Kyrpides N.C."/>
        </authorList>
    </citation>
    <scope>NUCLEOTIDE SEQUENCE [LARGE SCALE GENOMIC DNA]</scope>
    <source>
        <strain evidence="10 11">CGMCC 1.10115</strain>
    </source>
</reference>
<dbReference type="PANTHER" id="PTHR30487">
    <property type="entry name" value="TYPE 4 PREPILIN-LIKE PROTEINS LEADER PEPTIDE-PROCESSING ENZYME"/>
    <property type="match status" value="1"/>
</dbReference>
<feature type="transmembrane region" description="Helical" evidence="7">
    <location>
        <begin position="6"/>
        <end position="28"/>
    </location>
</feature>
<keyword evidence="3" id="KW-1003">Cell membrane</keyword>
<dbReference type="GO" id="GO:0004190">
    <property type="term" value="F:aspartic-type endopeptidase activity"/>
    <property type="evidence" value="ECO:0007669"/>
    <property type="project" value="InterPro"/>
</dbReference>
<dbReference type="GO" id="GO:0008168">
    <property type="term" value="F:methyltransferase activity"/>
    <property type="evidence" value="ECO:0007669"/>
    <property type="project" value="UniProtKB-KW"/>
</dbReference>
<feature type="domain" description="Prepilin peptidase A24 N-terminal" evidence="9">
    <location>
        <begin position="10"/>
        <end position="92"/>
    </location>
</feature>
<feature type="transmembrane region" description="Helical" evidence="7">
    <location>
        <begin position="149"/>
        <end position="166"/>
    </location>
</feature>
<feature type="domain" description="Prepilin type IV endopeptidase peptidase" evidence="8">
    <location>
        <begin position="104"/>
        <end position="206"/>
    </location>
</feature>
<organism evidence="10 11">
    <name type="scientific">Cytobacillus oceanisediminis</name>
    <dbReference type="NCBI Taxonomy" id="665099"/>
    <lineage>
        <taxon>Bacteria</taxon>
        <taxon>Bacillati</taxon>
        <taxon>Bacillota</taxon>
        <taxon>Bacilli</taxon>
        <taxon>Bacillales</taxon>
        <taxon>Bacillaceae</taxon>
        <taxon>Cytobacillus</taxon>
    </lineage>
</organism>
<evidence type="ECO:0000256" key="2">
    <source>
        <dbReference type="ARBA" id="ARBA00005801"/>
    </source>
</evidence>
<dbReference type="GO" id="GO:0032259">
    <property type="term" value="P:methylation"/>
    <property type="evidence" value="ECO:0007669"/>
    <property type="project" value="UniProtKB-KW"/>
</dbReference>
<keyword evidence="10" id="KW-0808">Transferase</keyword>
<dbReference type="Pfam" id="PF06750">
    <property type="entry name" value="A24_N_bact"/>
    <property type="match status" value="1"/>
</dbReference>
<dbReference type="PANTHER" id="PTHR30487:SF0">
    <property type="entry name" value="PREPILIN LEADER PEPTIDASE_N-METHYLTRANSFERASE-RELATED"/>
    <property type="match status" value="1"/>
</dbReference>
<dbReference type="GO" id="GO:0005886">
    <property type="term" value="C:plasma membrane"/>
    <property type="evidence" value="ECO:0007669"/>
    <property type="project" value="UniProtKB-SubCell"/>
</dbReference>
<keyword evidence="10" id="KW-0489">Methyltransferase</keyword>
<dbReference type="EMBL" id="VLKI01000010">
    <property type="protein sequence ID" value="TWH84807.1"/>
    <property type="molecule type" value="Genomic_DNA"/>
</dbReference>
<dbReference type="InterPro" id="IPR010627">
    <property type="entry name" value="Prepilin_pept_A24_N"/>
</dbReference>
<evidence type="ECO:0000313" key="11">
    <source>
        <dbReference type="Proteomes" id="UP000318667"/>
    </source>
</evidence>
<evidence type="ECO:0000256" key="3">
    <source>
        <dbReference type="ARBA" id="ARBA00022475"/>
    </source>
</evidence>
<feature type="transmembrane region" description="Helical" evidence="7">
    <location>
        <begin position="99"/>
        <end position="119"/>
    </location>
</feature>
<protein>
    <submittedName>
        <fullName evidence="10">Leader peptidase (Prepilin peptidase)/N-methyltransferase</fullName>
    </submittedName>
</protein>
<gene>
    <name evidence="10" type="ORF">IQ19_03391</name>
</gene>
<feature type="transmembrane region" description="Helical" evidence="7">
    <location>
        <begin position="126"/>
        <end position="143"/>
    </location>
</feature>
<evidence type="ECO:0000259" key="8">
    <source>
        <dbReference type="Pfam" id="PF01478"/>
    </source>
</evidence>
<dbReference type="AlphaFoldDB" id="A0A562JNQ8"/>
<keyword evidence="6 7" id="KW-0472">Membrane</keyword>
<dbReference type="InterPro" id="IPR000045">
    <property type="entry name" value="Prepilin_IV_endopep_pep"/>
</dbReference>
<dbReference type="Pfam" id="PF01478">
    <property type="entry name" value="Peptidase_A24"/>
    <property type="match status" value="1"/>
</dbReference>
<evidence type="ECO:0000313" key="10">
    <source>
        <dbReference type="EMBL" id="TWH84807.1"/>
    </source>
</evidence>
<dbReference type="RefSeq" id="WP_144543468.1">
    <property type="nucleotide sequence ID" value="NZ_CBCSDC010000003.1"/>
</dbReference>
<keyword evidence="5 7" id="KW-1133">Transmembrane helix</keyword>
<dbReference type="OrthoDB" id="9789291at2"/>
<name>A0A562JNQ8_9BACI</name>
<evidence type="ECO:0000256" key="7">
    <source>
        <dbReference type="SAM" id="Phobius"/>
    </source>
</evidence>
<dbReference type="InterPro" id="IPR050882">
    <property type="entry name" value="Prepilin_peptidase/N-MTase"/>
</dbReference>
<comment type="subcellular location">
    <subcellularLocation>
        <location evidence="1">Cell membrane</location>
        <topology evidence="1">Multi-pass membrane protein</topology>
    </subcellularLocation>
</comment>
<evidence type="ECO:0000256" key="5">
    <source>
        <dbReference type="ARBA" id="ARBA00022989"/>
    </source>
</evidence>
<dbReference type="Gene3D" id="1.20.120.1220">
    <property type="match status" value="1"/>
</dbReference>
<evidence type="ECO:0000259" key="9">
    <source>
        <dbReference type="Pfam" id="PF06750"/>
    </source>
</evidence>
<evidence type="ECO:0000256" key="1">
    <source>
        <dbReference type="ARBA" id="ARBA00004651"/>
    </source>
</evidence>
<evidence type="ECO:0000256" key="6">
    <source>
        <dbReference type="ARBA" id="ARBA00023136"/>
    </source>
</evidence>
<evidence type="ECO:0000256" key="4">
    <source>
        <dbReference type="ARBA" id="ARBA00022692"/>
    </source>
</evidence>
<sequence length="251" mass="27643">MLLLYFYLFVLGAVLGSFYNVVGLRVPLKKSIVAPRSHCPVCRRNLTAGDLVPVFSYILLKGKCRGCGTSISPVYPLIELATGLLFVFAFHQIGFHLELIVALTFISLLVIIFVSDIVYMIIPDKVLLFFLPILMLERIAVPLSPWWDSTLGAFAGFLLLFAIAIVSKGGMGGGDIKLYFLVGIVLGFKLTMLSFFLATLAGAGYGFSGMLLGKYKKRQPVPFGPFIAAGAVLAYFYGEEIIDWYFTSFLM</sequence>
<dbReference type="GeneID" id="65404541"/>
<keyword evidence="4 7" id="KW-0812">Transmembrane</keyword>
<feature type="transmembrane region" description="Helical" evidence="7">
    <location>
        <begin position="221"/>
        <end position="238"/>
    </location>
</feature>
<dbReference type="Proteomes" id="UP000318667">
    <property type="component" value="Unassembled WGS sequence"/>
</dbReference>
<feature type="transmembrane region" description="Helical" evidence="7">
    <location>
        <begin position="178"/>
        <end position="201"/>
    </location>
</feature>
<dbReference type="GO" id="GO:0006465">
    <property type="term" value="P:signal peptide processing"/>
    <property type="evidence" value="ECO:0007669"/>
    <property type="project" value="TreeGrafter"/>
</dbReference>
<feature type="transmembrane region" description="Helical" evidence="7">
    <location>
        <begin position="74"/>
        <end position="93"/>
    </location>
</feature>
<accession>A0A562JNQ8</accession>
<comment type="similarity">
    <text evidence="2">Belongs to the peptidase A24 family.</text>
</comment>